<protein>
    <submittedName>
        <fullName evidence="2">Putative ribonuclease H protein</fullName>
    </submittedName>
</protein>
<dbReference type="AlphaFoldDB" id="A0A438HZF4"/>
<sequence>MIVSHLLFADDTIIFCEANKEQVSSLSWVLAWFEAASGLRINLDKSVLIPVGEVEDIEELAVELGCKIGMLPTVYLGLPLGAHHKAVSIWDGVEERMRKRLAQWKRQYISKGGRTTLIKCTMASHPIYTMSLFRMPKRVVKRLEKIQRDFLWGGGSLERKVHLINWEVVCSSKEKGGLGMRRIDSLNKALLGKWVWRFAVEKDNLWRLMIGVKYGQEEFGWKTKESRGTYGVGVWKEIMKEAKWCWENIKFKVGKGTRIKFWSDQWCGNERLSHAFPQLYEMAVNKNATMDMIRGLLIRLRDVKLSSEEDGVIWKVGGHGKYGVKEAYNGLVVSNACDFPHRGVWVNKVPTKVAFFAWEAAWGKILTLDRLQKRGWQFPNRCFLCGCEEERVNHILLHCTVVRALWDIVFALVGVHWVFPEMVKEALFSWRGPFVGKKRKKFGILSRCVFFGRYGRKEIG</sequence>
<reference evidence="2 3" key="1">
    <citation type="journal article" date="2018" name="PLoS Genet.">
        <title>Population sequencing reveals clonal diversity and ancestral inbreeding in the grapevine cultivar Chardonnay.</title>
        <authorList>
            <person name="Roach M.J."/>
            <person name="Johnson D.L."/>
            <person name="Bohlmann J."/>
            <person name="van Vuuren H.J."/>
            <person name="Jones S.J."/>
            <person name="Pretorius I.S."/>
            <person name="Schmidt S.A."/>
            <person name="Borneman A.R."/>
        </authorList>
    </citation>
    <scope>NUCLEOTIDE SEQUENCE [LARGE SCALE GENOMIC DNA]</scope>
    <source>
        <strain evidence="3">cv. Chardonnay</strain>
        <tissue evidence="2">Leaf</tissue>
    </source>
</reference>
<dbReference type="Proteomes" id="UP000288805">
    <property type="component" value="Unassembled WGS sequence"/>
</dbReference>
<accession>A0A438HZF4</accession>
<dbReference type="PANTHER" id="PTHR33116">
    <property type="entry name" value="REVERSE TRANSCRIPTASE ZINC-BINDING DOMAIN-CONTAINING PROTEIN-RELATED-RELATED"/>
    <property type="match status" value="1"/>
</dbReference>
<dbReference type="Pfam" id="PF13966">
    <property type="entry name" value="zf-RVT"/>
    <property type="match status" value="1"/>
</dbReference>
<dbReference type="PANTHER" id="PTHR33116:SF78">
    <property type="entry name" value="OS12G0587133 PROTEIN"/>
    <property type="match status" value="1"/>
</dbReference>
<organism evidence="2 3">
    <name type="scientific">Vitis vinifera</name>
    <name type="common">Grape</name>
    <dbReference type="NCBI Taxonomy" id="29760"/>
    <lineage>
        <taxon>Eukaryota</taxon>
        <taxon>Viridiplantae</taxon>
        <taxon>Streptophyta</taxon>
        <taxon>Embryophyta</taxon>
        <taxon>Tracheophyta</taxon>
        <taxon>Spermatophyta</taxon>
        <taxon>Magnoliopsida</taxon>
        <taxon>eudicotyledons</taxon>
        <taxon>Gunneridae</taxon>
        <taxon>Pentapetalae</taxon>
        <taxon>rosids</taxon>
        <taxon>Vitales</taxon>
        <taxon>Vitaceae</taxon>
        <taxon>Viteae</taxon>
        <taxon>Vitis</taxon>
    </lineage>
</organism>
<evidence type="ECO:0000313" key="3">
    <source>
        <dbReference type="Proteomes" id="UP000288805"/>
    </source>
</evidence>
<evidence type="ECO:0000259" key="1">
    <source>
        <dbReference type="Pfam" id="PF13966"/>
    </source>
</evidence>
<dbReference type="InterPro" id="IPR026960">
    <property type="entry name" value="RVT-Znf"/>
</dbReference>
<name>A0A438HZF4_VITVI</name>
<proteinExistence type="predicted"/>
<gene>
    <name evidence="2" type="primary">VvCHDp000001_412</name>
    <name evidence="2" type="ORF">CK203_047266</name>
</gene>
<dbReference type="EMBL" id="QGNW01000161">
    <property type="protein sequence ID" value="RVW89760.1"/>
    <property type="molecule type" value="Genomic_DNA"/>
</dbReference>
<evidence type="ECO:0000313" key="2">
    <source>
        <dbReference type="EMBL" id="RVW89760.1"/>
    </source>
</evidence>
<comment type="caution">
    <text evidence="2">The sequence shown here is derived from an EMBL/GenBank/DDBJ whole genome shotgun (WGS) entry which is preliminary data.</text>
</comment>
<feature type="domain" description="Reverse transcriptase zinc-binding" evidence="1">
    <location>
        <begin position="322"/>
        <end position="406"/>
    </location>
</feature>